<dbReference type="InterPro" id="IPR029016">
    <property type="entry name" value="GAF-like_dom_sf"/>
</dbReference>
<evidence type="ECO:0000256" key="1">
    <source>
        <dbReference type="SAM" id="MobiDB-lite"/>
    </source>
</evidence>
<reference evidence="3" key="1">
    <citation type="submission" date="2016-10" db="EMBL/GenBank/DDBJ databases">
        <authorList>
            <person name="Varghese N."/>
            <person name="Submissions S."/>
        </authorList>
    </citation>
    <scope>NUCLEOTIDE SEQUENCE [LARGE SCALE GENOMIC DNA]</scope>
    <source>
        <strain evidence="3">DSM 45722</strain>
    </source>
</reference>
<dbReference type="Proteomes" id="UP000198981">
    <property type="component" value="Unassembled WGS sequence"/>
</dbReference>
<dbReference type="EMBL" id="FMUH01000005">
    <property type="protein sequence ID" value="SCX54240.1"/>
    <property type="molecule type" value="Genomic_DNA"/>
</dbReference>
<proteinExistence type="predicted"/>
<evidence type="ECO:0000313" key="3">
    <source>
        <dbReference type="Proteomes" id="UP000198981"/>
    </source>
</evidence>
<dbReference type="Gene3D" id="3.30.450.40">
    <property type="match status" value="1"/>
</dbReference>
<sequence>MSSPSLADRLATALAGRSDDDHVPDLLAAACLDVLPVDGAGVTVSFGTDQRMPVGCSDADSQAAELLQFTLGDGPCLQAHRSRSLVVATAADLARRWPVYWVELAAHTPFRSVVAVPLRGATTAALAVDLYWRDGDGARSVSPGALAEWAAALETVTAADLGDSTGPEDRDAGLATWLDTPAVQDRLTVWQAVGCLRMRDGLTSSDALAQLRARAFASGQDLERAATAVLAGHPAPVDPAPLSRRPTDLTGRPLDEPITPGSGTSTVPELAGTRHRLVTHPTSADPSAHPARGVRTSLPRGPHPGHDLACGRCDLVLARDHVPTLLPSSTPRLRCRRCGALNDPTAEAARP</sequence>
<feature type="region of interest" description="Disordered" evidence="1">
    <location>
        <begin position="280"/>
        <end position="303"/>
    </location>
</feature>
<organism evidence="2 3">
    <name type="scientific">Klenkia marina</name>
    <dbReference type="NCBI Taxonomy" id="1960309"/>
    <lineage>
        <taxon>Bacteria</taxon>
        <taxon>Bacillati</taxon>
        <taxon>Actinomycetota</taxon>
        <taxon>Actinomycetes</taxon>
        <taxon>Geodermatophilales</taxon>
        <taxon>Geodermatophilaceae</taxon>
        <taxon>Klenkia</taxon>
    </lineage>
</organism>
<dbReference type="AlphaFoldDB" id="A0A1G4YL68"/>
<gene>
    <name evidence="2" type="ORF">SAMN03159343_3041</name>
</gene>
<keyword evidence="3" id="KW-1185">Reference proteome</keyword>
<dbReference type="OrthoDB" id="7466251at2"/>
<feature type="region of interest" description="Disordered" evidence="1">
    <location>
        <begin position="233"/>
        <end position="268"/>
    </location>
</feature>
<dbReference type="STRING" id="1960309.SAMN03159343_3041"/>
<dbReference type="SUPFAM" id="SSF55781">
    <property type="entry name" value="GAF domain-like"/>
    <property type="match status" value="1"/>
</dbReference>
<dbReference type="RefSeq" id="WP_092805795.1">
    <property type="nucleotide sequence ID" value="NZ_FMUH01000005.1"/>
</dbReference>
<name>A0A1G4YL68_9ACTN</name>
<protein>
    <submittedName>
        <fullName evidence="2">ANTAR domain-containing protein</fullName>
    </submittedName>
</protein>
<evidence type="ECO:0000313" key="2">
    <source>
        <dbReference type="EMBL" id="SCX54240.1"/>
    </source>
</evidence>
<accession>A0A1G4YL68</accession>